<keyword evidence="1" id="KW-0732">Signal</keyword>
<gene>
    <name evidence="2" type="ORF">ACFQO7_14350</name>
</gene>
<organism evidence="2 3">
    <name type="scientific">Catellatospora aurea</name>
    <dbReference type="NCBI Taxonomy" id="1337874"/>
    <lineage>
        <taxon>Bacteria</taxon>
        <taxon>Bacillati</taxon>
        <taxon>Actinomycetota</taxon>
        <taxon>Actinomycetes</taxon>
        <taxon>Micromonosporales</taxon>
        <taxon>Micromonosporaceae</taxon>
        <taxon>Catellatospora</taxon>
    </lineage>
</organism>
<feature type="chain" id="PRO_5045653999" description="Ig-like domain-containing protein" evidence="1">
    <location>
        <begin position="22"/>
        <end position="532"/>
    </location>
</feature>
<dbReference type="RefSeq" id="WP_376806800.1">
    <property type="nucleotide sequence ID" value="NZ_JBHTAC010000012.1"/>
</dbReference>
<proteinExistence type="predicted"/>
<evidence type="ECO:0000313" key="2">
    <source>
        <dbReference type="EMBL" id="MFC7243659.1"/>
    </source>
</evidence>
<dbReference type="EMBL" id="JBHTAC010000012">
    <property type="protein sequence ID" value="MFC7243659.1"/>
    <property type="molecule type" value="Genomic_DNA"/>
</dbReference>
<reference evidence="3" key="1">
    <citation type="journal article" date="2019" name="Int. J. Syst. Evol. Microbiol.">
        <title>The Global Catalogue of Microorganisms (GCM) 10K type strain sequencing project: providing services to taxonomists for standard genome sequencing and annotation.</title>
        <authorList>
            <consortium name="The Broad Institute Genomics Platform"/>
            <consortium name="The Broad Institute Genome Sequencing Center for Infectious Disease"/>
            <person name="Wu L."/>
            <person name="Ma J."/>
        </authorList>
    </citation>
    <scope>NUCLEOTIDE SEQUENCE [LARGE SCALE GENOMIC DNA]</scope>
    <source>
        <strain evidence="3">CGMCC 1.9106</strain>
    </source>
</reference>
<name>A0ABW2GUH7_9ACTN</name>
<evidence type="ECO:0008006" key="4">
    <source>
        <dbReference type="Google" id="ProtNLM"/>
    </source>
</evidence>
<accession>A0ABW2GUH7</accession>
<evidence type="ECO:0000256" key="1">
    <source>
        <dbReference type="SAM" id="SignalP"/>
    </source>
</evidence>
<keyword evidence="3" id="KW-1185">Reference proteome</keyword>
<sequence length="532" mass="54589">MAAARLRAVSRILVTATAATALLGAAAAPGLAAAKPKIDFSGIAFATDQVDTTTGGTTVTLNWTVTDSSATARNLSGRIFVQRYSGASAVGPAEEIRFSLDGGWPVVGPYTGGIASSSYAHDFLVTEYGPAAPVTYRVTKITATDDQGTTRTLSGDRISPSAVLAATQNPDTAPPVVNQIWLDSPTKEHVYDAGSGATLRYGLYVFDEPGAGFWKGRIVLDGPGTAEVVAPITMSWSDQGGYLCGDMQTWDPWFTECHVPVTLPAGSPTGEWKVKAVTVTDRAGNTKRYTGLAAPTVQVTRNEAIVAGGFALTPTQVNNWREPGKPTLTFTASGVQGTLNATVATTGCSTWNQVLTEGPAGTYSMPVVMSEQNTTCTVDGILLTDASGAASVYGAYYGAPALDLRATRVPDTSRPVATAAALSRTEAAPGELSNGISIAVTIDDVTLAPVTGFSTTIYNSLGHSVGGANGGVHVGADGKLSLPVYFRDLPAGTYTVGFTLSTAAGNSASWGYPNGGAPAPSGPLVFTSLPAA</sequence>
<feature type="signal peptide" evidence="1">
    <location>
        <begin position="1"/>
        <end position="21"/>
    </location>
</feature>
<evidence type="ECO:0000313" key="3">
    <source>
        <dbReference type="Proteomes" id="UP001596392"/>
    </source>
</evidence>
<dbReference type="Proteomes" id="UP001596392">
    <property type="component" value="Unassembled WGS sequence"/>
</dbReference>
<comment type="caution">
    <text evidence="2">The sequence shown here is derived from an EMBL/GenBank/DDBJ whole genome shotgun (WGS) entry which is preliminary data.</text>
</comment>
<protein>
    <recommendedName>
        <fullName evidence="4">Ig-like domain-containing protein</fullName>
    </recommendedName>
</protein>